<dbReference type="PANTHER" id="PTHR40624">
    <property type="entry name" value="BIOSYNTHESIS MONOOXYGENASE, PUTATIVE (AFU_ORTHOLOGUE AFUA_1G12025)-RELATED"/>
    <property type="match status" value="1"/>
</dbReference>
<dbReference type="RefSeq" id="XP_009157086.1">
    <property type="nucleotide sequence ID" value="XM_009158838.1"/>
</dbReference>
<name>H6BY03_EXODN</name>
<dbReference type="InterPro" id="IPR011008">
    <property type="entry name" value="Dimeric_a/b-barrel"/>
</dbReference>
<dbReference type="EMBL" id="JH226133">
    <property type="protein sequence ID" value="EHY56624.1"/>
    <property type="molecule type" value="Genomic_DNA"/>
</dbReference>
<organism evidence="2 3">
    <name type="scientific">Exophiala dermatitidis (strain ATCC 34100 / CBS 525.76 / NIH/UT8656)</name>
    <name type="common">Black yeast</name>
    <name type="synonym">Wangiella dermatitidis</name>
    <dbReference type="NCBI Taxonomy" id="858893"/>
    <lineage>
        <taxon>Eukaryota</taxon>
        <taxon>Fungi</taxon>
        <taxon>Dikarya</taxon>
        <taxon>Ascomycota</taxon>
        <taxon>Pezizomycotina</taxon>
        <taxon>Eurotiomycetes</taxon>
        <taxon>Chaetothyriomycetidae</taxon>
        <taxon>Chaetothyriales</taxon>
        <taxon>Herpotrichiellaceae</taxon>
        <taxon>Exophiala</taxon>
    </lineage>
</organism>
<keyword evidence="3" id="KW-1185">Reference proteome</keyword>
<dbReference type="SUPFAM" id="SSF54909">
    <property type="entry name" value="Dimeric alpha+beta barrel"/>
    <property type="match status" value="1"/>
</dbReference>
<dbReference type="PANTHER" id="PTHR40624:SF1">
    <property type="entry name" value="BIOSYNTHESIS MONOOXYGENASE, PUTATIVE (AFU_ORTHOLOGUE AFUA_1G12025)-RELATED"/>
    <property type="match status" value="1"/>
</dbReference>
<dbReference type="AlphaFoldDB" id="H6BY03"/>
<dbReference type="PROSITE" id="PS51725">
    <property type="entry name" value="ABM"/>
    <property type="match status" value="1"/>
</dbReference>
<dbReference type="InterPro" id="IPR007138">
    <property type="entry name" value="ABM_dom"/>
</dbReference>
<feature type="domain" description="ABM" evidence="1">
    <location>
        <begin position="134"/>
        <end position="211"/>
    </location>
</feature>
<evidence type="ECO:0000313" key="2">
    <source>
        <dbReference type="EMBL" id="EHY56624.1"/>
    </source>
</evidence>
<dbReference type="GeneID" id="20309339"/>
<protein>
    <recommendedName>
        <fullName evidence="1">ABM domain-containing protein</fullName>
    </recommendedName>
</protein>
<evidence type="ECO:0000313" key="3">
    <source>
        <dbReference type="Proteomes" id="UP000007304"/>
    </source>
</evidence>
<reference evidence="2" key="1">
    <citation type="submission" date="2011-07" db="EMBL/GenBank/DDBJ databases">
        <title>The Genome Sequence of Exophiala (Wangiella) dermatitidis NIH/UT8656.</title>
        <authorList>
            <consortium name="The Broad Institute Genome Sequencing Platform"/>
            <person name="Cuomo C."/>
            <person name="Wang Z."/>
            <person name="Hunicke-Smith S."/>
            <person name="Szanislo P.J."/>
            <person name="Earl A."/>
            <person name="Young S.K."/>
            <person name="Zeng Q."/>
            <person name="Gargeya S."/>
            <person name="Fitzgerald M."/>
            <person name="Haas B."/>
            <person name="Abouelleil A."/>
            <person name="Alvarado L."/>
            <person name="Arachchi H.M."/>
            <person name="Berlin A."/>
            <person name="Brown A."/>
            <person name="Chapman S.B."/>
            <person name="Chen Z."/>
            <person name="Dunbar C."/>
            <person name="Freedman E."/>
            <person name="Gearin G."/>
            <person name="Gellesch M."/>
            <person name="Goldberg J."/>
            <person name="Griggs A."/>
            <person name="Gujja S."/>
            <person name="Heiman D."/>
            <person name="Howarth C."/>
            <person name="Larson L."/>
            <person name="Lui A."/>
            <person name="MacDonald P.J.P."/>
            <person name="Montmayeur A."/>
            <person name="Murphy C."/>
            <person name="Neiman D."/>
            <person name="Pearson M."/>
            <person name="Priest M."/>
            <person name="Roberts A."/>
            <person name="Saif S."/>
            <person name="Shea T."/>
            <person name="Shenoy N."/>
            <person name="Sisk P."/>
            <person name="Stolte C."/>
            <person name="Sykes S."/>
            <person name="Wortman J."/>
            <person name="Nusbaum C."/>
            <person name="Birren B."/>
        </authorList>
    </citation>
    <scope>NUCLEOTIDE SEQUENCE</scope>
    <source>
        <strain evidence="2">NIH/UT8656</strain>
    </source>
</reference>
<dbReference type="Gene3D" id="3.30.70.100">
    <property type="match status" value="1"/>
</dbReference>
<accession>H6BY03</accession>
<dbReference type="OMA" id="ELTTYTY"/>
<proteinExistence type="predicted"/>
<dbReference type="VEuPathDB" id="FungiDB:HMPREF1120_04700"/>
<dbReference type="Proteomes" id="UP000007304">
    <property type="component" value="Unassembled WGS sequence"/>
</dbReference>
<sequence>MTSEAKSIALLVTIRPKKPEDKQKILDSLSSLAPFFRRPSTQCTTRSLITPATRKGAIVRGVDTSPADHSAQIGLIEIFTHPSALTAVQSSPEYTEFFAQVEREGLFTRELTAWYPTAGFVARRAQTETGPAGVVMLAKFVCKDGEGVRDKLVDVLGTYCSWVEQNEPTTLTYSVMTRPKTAPNEVLLFERYKDLAALAAHGKTTQFRAMS</sequence>
<evidence type="ECO:0000259" key="1">
    <source>
        <dbReference type="PROSITE" id="PS51725"/>
    </source>
</evidence>
<dbReference type="Pfam" id="PF03992">
    <property type="entry name" value="ABM"/>
    <property type="match status" value="1"/>
</dbReference>
<gene>
    <name evidence="2" type="ORF">HMPREF1120_04700</name>
</gene>